<dbReference type="EMBL" id="HBGS01061526">
    <property type="protein sequence ID" value="CAD9492117.1"/>
    <property type="molecule type" value="Transcribed_RNA"/>
</dbReference>
<sequence>MNFGSNNGSALLVHGELTFAFALVEVFSQTTPKRCDCLLFVGRTNWSFLQERYLVVGCLQEFDSQGPPSSRRNPCGRPHATKYHTYEKHPNPMVDQSPRLRI</sequence>
<dbReference type="AlphaFoldDB" id="A0A7S2HJ75"/>
<feature type="region of interest" description="Disordered" evidence="1">
    <location>
        <begin position="63"/>
        <end position="102"/>
    </location>
</feature>
<accession>A0A7S2HJ75</accession>
<name>A0A7S2HJ75_9STRA</name>
<reference evidence="2" key="1">
    <citation type="submission" date="2021-01" db="EMBL/GenBank/DDBJ databases">
        <authorList>
            <person name="Corre E."/>
            <person name="Pelletier E."/>
            <person name="Niang G."/>
            <person name="Scheremetjew M."/>
            <person name="Finn R."/>
            <person name="Kale V."/>
            <person name="Holt S."/>
            <person name="Cochrane G."/>
            <person name="Meng A."/>
            <person name="Brown T."/>
            <person name="Cohen L."/>
        </authorList>
    </citation>
    <scope>NUCLEOTIDE SEQUENCE</scope>
    <source>
        <strain evidence="2">CCMP1381</strain>
    </source>
</reference>
<evidence type="ECO:0000313" key="2">
    <source>
        <dbReference type="EMBL" id="CAD9492117.1"/>
    </source>
</evidence>
<proteinExistence type="predicted"/>
<organism evidence="2">
    <name type="scientific">Octactis speculum</name>
    <dbReference type="NCBI Taxonomy" id="3111310"/>
    <lineage>
        <taxon>Eukaryota</taxon>
        <taxon>Sar</taxon>
        <taxon>Stramenopiles</taxon>
        <taxon>Ochrophyta</taxon>
        <taxon>Dictyochophyceae</taxon>
        <taxon>Dictyochales</taxon>
        <taxon>Dictyochaceae</taxon>
        <taxon>Octactis</taxon>
    </lineage>
</organism>
<evidence type="ECO:0000256" key="1">
    <source>
        <dbReference type="SAM" id="MobiDB-lite"/>
    </source>
</evidence>
<feature type="compositionally biased region" description="Polar residues" evidence="1">
    <location>
        <begin position="63"/>
        <end position="72"/>
    </location>
</feature>
<protein>
    <submittedName>
        <fullName evidence="2">Uncharacterized protein</fullName>
    </submittedName>
</protein>
<gene>
    <name evidence="2" type="ORF">DSPE1174_LOCUS32115</name>
</gene>